<dbReference type="Proteomes" id="UP001497602">
    <property type="component" value="Unassembled WGS sequence"/>
</dbReference>
<accession>A0ABM9PQY1</accession>
<name>A0ABM9PQY1_9FLAO</name>
<keyword evidence="2" id="KW-1185">Reference proteome</keyword>
<evidence type="ECO:0000313" key="1">
    <source>
        <dbReference type="EMBL" id="CAL2108203.1"/>
    </source>
</evidence>
<organism evidence="1 2">
    <name type="scientific">Tenacibaculum vairaonense</name>
    <dbReference type="NCBI Taxonomy" id="3137860"/>
    <lineage>
        <taxon>Bacteria</taxon>
        <taxon>Pseudomonadati</taxon>
        <taxon>Bacteroidota</taxon>
        <taxon>Flavobacteriia</taxon>
        <taxon>Flavobacteriales</taxon>
        <taxon>Flavobacteriaceae</taxon>
        <taxon>Tenacibaculum</taxon>
    </lineage>
</organism>
<proteinExistence type="predicted"/>
<protein>
    <submittedName>
        <fullName evidence="1">Uncharacterized protein</fullName>
    </submittedName>
</protein>
<comment type="caution">
    <text evidence="1">The sequence shown here is derived from an EMBL/GenBank/DDBJ whole genome shotgun (WGS) entry which is preliminary data.</text>
</comment>
<reference evidence="1 2" key="1">
    <citation type="submission" date="2024-05" db="EMBL/GenBank/DDBJ databases">
        <authorList>
            <person name="Duchaud E."/>
        </authorList>
    </citation>
    <scope>NUCLEOTIDE SEQUENCE [LARGE SCALE GENOMIC DNA]</scope>
    <source>
        <strain evidence="1">Ena-SAMPLE-TAB-13-05-2024-13:56:06:370-140305</strain>
    </source>
</reference>
<gene>
    <name evidence="1" type="ORF">T190115A13A_60198</name>
</gene>
<evidence type="ECO:0000313" key="2">
    <source>
        <dbReference type="Proteomes" id="UP001497602"/>
    </source>
</evidence>
<dbReference type="EMBL" id="CAXJRC010000043">
    <property type="protein sequence ID" value="CAL2108203.1"/>
    <property type="molecule type" value="Genomic_DNA"/>
</dbReference>
<sequence>MTCSVALGSFEAPQIVINQLKEIESKGITLNNVKEYDYPDAFAWLNTTIYSSDAYQWEYELNDLSI</sequence>